<organism evidence="5 6">
    <name type="scientific">Momordica charantia</name>
    <name type="common">Bitter gourd</name>
    <name type="synonym">Balsam pear</name>
    <dbReference type="NCBI Taxonomy" id="3673"/>
    <lineage>
        <taxon>Eukaryota</taxon>
        <taxon>Viridiplantae</taxon>
        <taxon>Streptophyta</taxon>
        <taxon>Embryophyta</taxon>
        <taxon>Tracheophyta</taxon>
        <taxon>Spermatophyta</taxon>
        <taxon>Magnoliopsida</taxon>
        <taxon>eudicotyledons</taxon>
        <taxon>Gunneridae</taxon>
        <taxon>Pentapetalae</taxon>
        <taxon>rosids</taxon>
        <taxon>fabids</taxon>
        <taxon>Cucurbitales</taxon>
        <taxon>Cucurbitaceae</taxon>
        <taxon>Momordiceae</taxon>
        <taxon>Momordica</taxon>
    </lineage>
</organism>
<sequence length="491" mass="56511">MAPVPEVIDTPIGSVVRRSSFPSGFVFGSASSAYQYEGAAFKYGKGASIWDIYTHKYPERIDDRSNGDVALDSYHRYKEYIAIMKQIGLDVYRFSIAWTRILPYGRLSGGVNREGIQYYNNLINELLANGIKPFVTIFHWDVPQALQDEYQGPMNRQFVNDFREFAELCFKEFGDRVKHWITLNEEYIFTLKGYVLGQYAPGRGLEWDPSRYIGGDSGTEPYFVGHHLILAHAAAVNVYRTKYQANQKGIIGLSFAINWYVPYSDSEADRAAAGRALDFSLGWFLHPLVYGDYPRSMRFNVKERLPKFTADEVASMIQSFDFIGINYYTANYAKNNPNMIIPKPSYLNDIHATLSTDRNGVPIGPKAGPSSWLAVYPQGLKDLLVYIKNMYRDPTIYITENGYFDYDSPNVDKLIMDKARIKYYHDHLYYLHEAMNAGVRVKGYFVWTLLDDFEWASGYTIRFGMTYVDFKNNLKTLLKESAIWFNNFLKT</sequence>
<proteinExistence type="inferred from homology"/>
<keyword evidence="2" id="KW-0378">Hydrolase</keyword>
<reference evidence="6" key="1">
    <citation type="submission" date="2025-08" db="UniProtKB">
        <authorList>
            <consortium name="RefSeq"/>
        </authorList>
    </citation>
    <scope>IDENTIFICATION</scope>
    <source>
        <strain evidence="6">OHB3-1</strain>
    </source>
</reference>
<dbReference type="FunFam" id="3.20.20.80:FF:000020">
    <property type="entry name" value="Beta-glucosidase 12"/>
    <property type="match status" value="1"/>
</dbReference>
<dbReference type="SUPFAM" id="SSF51445">
    <property type="entry name" value="(Trans)glycosidases"/>
    <property type="match status" value="1"/>
</dbReference>
<evidence type="ECO:0000313" key="6">
    <source>
        <dbReference type="RefSeq" id="XP_022154063.1"/>
    </source>
</evidence>
<keyword evidence="5" id="KW-1185">Reference proteome</keyword>
<evidence type="ECO:0000256" key="1">
    <source>
        <dbReference type="ARBA" id="ARBA00010838"/>
    </source>
</evidence>
<dbReference type="Gene3D" id="3.20.20.80">
    <property type="entry name" value="Glycosidases"/>
    <property type="match status" value="1"/>
</dbReference>
<dbReference type="GeneID" id="111021410"/>
<protein>
    <submittedName>
        <fullName evidence="6">Cyanogenic beta-glucosidase-like</fullName>
    </submittedName>
</protein>
<evidence type="ECO:0000313" key="5">
    <source>
        <dbReference type="Proteomes" id="UP000504603"/>
    </source>
</evidence>
<dbReference type="Pfam" id="PF00232">
    <property type="entry name" value="Glyco_hydro_1"/>
    <property type="match status" value="1"/>
</dbReference>
<gene>
    <name evidence="6" type="primary">LOC111021410</name>
</gene>
<dbReference type="InterPro" id="IPR033132">
    <property type="entry name" value="GH_1_N_CS"/>
</dbReference>
<name>A0A6J1DJ88_MOMCH</name>
<dbReference type="PANTHER" id="PTHR10353">
    <property type="entry name" value="GLYCOSYL HYDROLASE"/>
    <property type="match status" value="1"/>
</dbReference>
<comment type="similarity">
    <text evidence="1 4">Belongs to the glycosyl hydrolase 1 family.</text>
</comment>
<keyword evidence="3" id="KW-0326">Glycosidase</keyword>
<dbReference type="PRINTS" id="PR00131">
    <property type="entry name" value="GLHYDRLASE1"/>
</dbReference>
<dbReference type="Proteomes" id="UP000504603">
    <property type="component" value="Unplaced"/>
</dbReference>
<dbReference type="PROSITE" id="PS00653">
    <property type="entry name" value="GLYCOSYL_HYDROL_F1_2"/>
    <property type="match status" value="1"/>
</dbReference>
<accession>A0A6J1DJ88</accession>
<dbReference type="AlphaFoldDB" id="A0A6J1DJ88"/>
<dbReference type="KEGG" id="mcha:111021410"/>
<evidence type="ECO:0000256" key="2">
    <source>
        <dbReference type="ARBA" id="ARBA00022801"/>
    </source>
</evidence>
<evidence type="ECO:0000256" key="4">
    <source>
        <dbReference type="RuleBase" id="RU003690"/>
    </source>
</evidence>
<evidence type="ECO:0000256" key="3">
    <source>
        <dbReference type="ARBA" id="ARBA00023295"/>
    </source>
</evidence>
<dbReference type="RefSeq" id="XP_022154063.1">
    <property type="nucleotide sequence ID" value="XM_022298371.1"/>
</dbReference>
<dbReference type="InterPro" id="IPR001360">
    <property type="entry name" value="Glyco_hydro_1"/>
</dbReference>
<dbReference type="GO" id="GO:0005975">
    <property type="term" value="P:carbohydrate metabolic process"/>
    <property type="evidence" value="ECO:0007669"/>
    <property type="project" value="InterPro"/>
</dbReference>
<dbReference type="PANTHER" id="PTHR10353:SF137">
    <property type="entry name" value="MYROSINASE 3-RELATED"/>
    <property type="match status" value="1"/>
</dbReference>
<dbReference type="GO" id="GO:0008422">
    <property type="term" value="F:beta-glucosidase activity"/>
    <property type="evidence" value="ECO:0007669"/>
    <property type="project" value="TreeGrafter"/>
</dbReference>
<dbReference type="OrthoDB" id="907619at2759"/>
<dbReference type="InterPro" id="IPR017853">
    <property type="entry name" value="GH"/>
</dbReference>